<dbReference type="eggNOG" id="ENOG502S225">
    <property type="taxonomic scope" value="Eukaryota"/>
</dbReference>
<keyword evidence="6" id="KW-1185">Reference proteome</keyword>
<dbReference type="InterPro" id="IPR017930">
    <property type="entry name" value="Myb_dom"/>
</dbReference>
<dbReference type="CDD" id="cd11660">
    <property type="entry name" value="SANT_TRF"/>
    <property type="match status" value="2"/>
</dbReference>
<dbReference type="SMART" id="SM00717">
    <property type="entry name" value="SANT"/>
    <property type="match status" value="2"/>
</dbReference>
<name>M2N2P4_BAUPA</name>
<evidence type="ECO:0000259" key="3">
    <source>
        <dbReference type="PROSITE" id="PS50090"/>
    </source>
</evidence>
<dbReference type="InterPro" id="IPR009057">
    <property type="entry name" value="Homeodomain-like_sf"/>
</dbReference>
<feature type="region of interest" description="Disordered" evidence="2">
    <location>
        <begin position="110"/>
        <end position="132"/>
    </location>
</feature>
<gene>
    <name evidence="5" type="ORF">BAUCODRAFT_121097</name>
</gene>
<feature type="domain" description="HTH myb-type" evidence="4">
    <location>
        <begin position="258"/>
        <end position="316"/>
    </location>
</feature>
<dbReference type="PANTHER" id="PTHR46734">
    <property type="entry name" value="TELOMERIC REPEAT-BINDING FACTOR 1 TERF1"/>
    <property type="match status" value="1"/>
</dbReference>
<feature type="domain" description="Myb-like" evidence="3">
    <location>
        <begin position="258"/>
        <end position="312"/>
    </location>
</feature>
<feature type="region of interest" description="Disordered" evidence="2">
    <location>
        <begin position="319"/>
        <end position="360"/>
    </location>
</feature>
<evidence type="ECO:0000256" key="1">
    <source>
        <dbReference type="ARBA" id="ARBA00023242"/>
    </source>
</evidence>
<sequence>MYKPTSLHVINLPNPVEPQSVPQKHPLNGTAPRAPGRTSNVVRLLHCDNALTPEERPAKRRRSGDAQSLNLPKLPVRHAQKRLRIPPTLSGLHQPPPDAGLLPSISTAQPVQPLESSIADRRQDDPIEEASGPVAGAVSVGEAQAIAKPVHSSKKHRWSPDETSCLLQGVARFGVGSWTKILQHPEYHFDRRTALDLKDRFRVIRPDDYRELRGQQKPLDPQTPRVVAKPTKTRPTRSAQKSNVELETLGIVEPFARSKRRRRHGYSRAEDEALLQGFEKYGNQWAQIREDGDLHLSHRTATDLRDRMRTKYPEQYQTAGLAPRPTVFPKPPKRGADHGGTNTDEPAVSASAARVDKLAEPPKEPVMTKAIPTAMQSRAFFLPDEDVFFGLPFEADDRREKEPVTLDRGILAYAASDHNLKVPATAGIDPRVTLNVPLKLAKSGGSALPSLAAMTSFDGQSSIADQLELPSLMLGPSEDGRTGGHLLGIDELLT</sequence>
<feature type="domain" description="Myb-like" evidence="3">
    <location>
        <begin position="154"/>
        <end position="205"/>
    </location>
</feature>
<dbReference type="OMA" id="KYGHQWA"/>
<dbReference type="AlphaFoldDB" id="M2N2P4"/>
<dbReference type="PANTHER" id="PTHR46734:SF1">
    <property type="entry name" value="TELOMERIC REPEAT-BINDING FACTOR 1"/>
    <property type="match status" value="1"/>
</dbReference>
<dbReference type="PROSITE" id="PS50090">
    <property type="entry name" value="MYB_LIKE"/>
    <property type="match status" value="2"/>
</dbReference>
<evidence type="ECO:0000256" key="2">
    <source>
        <dbReference type="SAM" id="MobiDB-lite"/>
    </source>
</evidence>
<organism evidence="5 6">
    <name type="scientific">Baudoinia panamericana (strain UAMH 10762)</name>
    <name type="common">Angels' share fungus</name>
    <name type="synonym">Baudoinia compniacensis (strain UAMH 10762)</name>
    <dbReference type="NCBI Taxonomy" id="717646"/>
    <lineage>
        <taxon>Eukaryota</taxon>
        <taxon>Fungi</taxon>
        <taxon>Dikarya</taxon>
        <taxon>Ascomycota</taxon>
        <taxon>Pezizomycotina</taxon>
        <taxon>Dothideomycetes</taxon>
        <taxon>Dothideomycetidae</taxon>
        <taxon>Mycosphaerellales</taxon>
        <taxon>Teratosphaeriaceae</taxon>
        <taxon>Baudoinia</taxon>
    </lineage>
</organism>
<evidence type="ECO:0000259" key="4">
    <source>
        <dbReference type="PROSITE" id="PS51294"/>
    </source>
</evidence>
<dbReference type="PROSITE" id="PS51294">
    <property type="entry name" value="HTH_MYB"/>
    <property type="match status" value="2"/>
</dbReference>
<dbReference type="Pfam" id="PF00249">
    <property type="entry name" value="Myb_DNA-binding"/>
    <property type="match status" value="1"/>
</dbReference>
<dbReference type="Gene3D" id="1.10.10.60">
    <property type="entry name" value="Homeodomain-like"/>
    <property type="match status" value="2"/>
</dbReference>
<feature type="region of interest" description="Disordered" evidence="2">
    <location>
        <begin position="50"/>
        <end position="79"/>
    </location>
</feature>
<dbReference type="OrthoDB" id="608866at2759"/>
<dbReference type="GeneID" id="19107571"/>
<reference evidence="5 6" key="1">
    <citation type="journal article" date="2012" name="PLoS Pathog.">
        <title>Diverse lifestyles and strategies of plant pathogenesis encoded in the genomes of eighteen Dothideomycetes fungi.</title>
        <authorList>
            <person name="Ohm R.A."/>
            <person name="Feau N."/>
            <person name="Henrissat B."/>
            <person name="Schoch C.L."/>
            <person name="Horwitz B.A."/>
            <person name="Barry K.W."/>
            <person name="Condon B.J."/>
            <person name="Copeland A.C."/>
            <person name="Dhillon B."/>
            <person name="Glaser F."/>
            <person name="Hesse C.N."/>
            <person name="Kosti I."/>
            <person name="LaButti K."/>
            <person name="Lindquist E.A."/>
            <person name="Lucas S."/>
            <person name="Salamov A.A."/>
            <person name="Bradshaw R.E."/>
            <person name="Ciuffetti L."/>
            <person name="Hamelin R.C."/>
            <person name="Kema G.H.J."/>
            <person name="Lawrence C."/>
            <person name="Scott J.A."/>
            <person name="Spatafora J.W."/>
            <person name="Turgeon B.G."/>
            <person name="de Wit P.J.G.M."/>
            <person name="Zhong S."/>
            <person name="Goodwin S.B."/>
            <person name="Grigoriev I.V."/>
        </authorList>
    </citation>
    <scope>NUCLEOTIDE SEQUENCE [LARGE SCALE GENOMIC DNA]</scope>
    <source>
        <strain evidence="5 6">UAMH 10762</strain>
    </source>
</reference>
<dbReference type="HOGENOM" id="CLU_526719_0_0_1"/>
<dbReference type="InterPro" id="IPR052450">
    <property type="entry name" value="TRBD-Containing_Protein"/>
</dbReference>
<protein>
    <recommendedName>
        <fullName evidence="7">Myb-like domain-containing protein</fullName>
    </recommendedName>
</protein>
<dbReference type="STRING" id="717646.M2N2P4"/>
<keyword evidence="1" id="KW-0539">Nucleus</keyword>
<dbReference type="EMBL" id="KB445553">
    <property type="protein sequence ID" value="EMC98213.1"/>
    <property type="molecule type" value="Genomic_DNA"/>
</dbReference>
<dbReference type="Proteomes" id="UP000011761">
    <property type="component" value="Unassembled WGS sequence"/>
</dbReference>
<dbReference type="RefSeq" id="XP_007674947.1">
    <property type="nucleotide sequence ID" value="XM_007676757.1"/>
</dbReference>
<proteinExistence type="predicted"/>
<evidence type="ECO:0000313" key="6">
    <source>
        <dbReference type="Proteomes" id="UP000011761"/>
    </source>
</evidence>
<dbReference type="InterPro" id="IPR001005">
    <property type="entry name" value="SANT/Myb"/>
</dbReference>
<feature type="domain" description="HTH myb-type" evidence="4">
    <location>
        <begin position="154"/>
        <end position="209"/>
    </location>
</feature>
<dbReference type="SUPFAM" id="SSF46689">
    <property type="entry name" value="Homeodomain-like"/>
    <property type="match status" value="2"/>
</dbReference>
<evidence type="ECO:0000313" key="5">
    <source>
        <dbReference type="EMBL" id="EMC98213.1"/>
    </source>
</evidence>
<feature type="region of interest" description="Disordered" evidence="2">
    <location>
        <begin position="214"/>
        <end position="240"/>
    </location>
</feature>
<feature type="region of interest" description="Disordered" evidence="2">
    <location>
        <begin position="11"/>
        <end position="37"/>
    </location>
</feature>
<dbReference type="KEGG" id="bcom:BAUCODRAFT_121097"/>
<evidence type="ECO:0008006" key="7">
    <source>
        <dbReference type="Google" id="ProtNLM"/>
    </source>
</evidence>
<accession>M2N2P4</accession>